<reference evidence="1 2" key="1">
    <citation type="submission" date="2018-10" db="EMBL/GenBank/DDBJ databases">
        <title>Genomic Encyclopedia of Type Strains, Phase IV (KMG-IV): sequencing the most valuable type-strain genomes for metagenomic binning, comparative biology and taxonomic classification.</title>
        <authorList>
            <person name="Goeker M."/>
        </authorList>
    </citation>
    <scope>NUCLEOTIDE SEQUENCE [LARGE SCALE GENOMIC DNA]</scope>
    <source>
        <strain evidence="1 2">DSM 22653</strain>
    </source>
</reference>
<dbReference type="AlphaFoldDB" id="A0A660L714"/>
<protein>
    <submittedName>
        <fullName evidence="1">Uncharacterized protein</fullName>
    </submittedName>
</protein>
<keyword evidence="2" id="KW-1185">Reference proteome</keyword>
<dbReference type="RefSeq" id="WP_121443549.1">
    <property type="nucleotide sequence ID" value="NZ_RBIJ01000001.1"/>
</dbReference>
<proteinExistence type="predicted"/>
<dbReference type="OrthoDB" id="2880119at2"/>
<comment type="caution">
    <text evidence="1">The sequence shown here is derived from an EMBL/GenBank/DDBJ whole genome shotgun (WGS) entry which is preliminary data.</text>
</comment>
<organism evidence="1 2">
    <name type="scientific">Brockia lithotrophica</name>
    <dbReference type="NCBI Taxonomy" id="933949"/>
    <lineage>
        <taxon>Bacteria</taxon>
        <taxon>Bacillati</taxon>
        <taxon>Bacillota</taxon>
        <taxon>Bacilli</taxon>
        <taxon>Bacillales</taxon>
        <taxon>Bacillales Family X. Incertae Sedis</taxon>
        <taxon>Brockia</taxon>
    </lineage>
</organism>
<name>A0A660L714_9BACL</name>
<dbReference type="EMBL" id="RBIJ01000001">
    <property type="protein sequence ID" value="RKQ88629.1"/>
    <property type="molecule type" value="Genomic_DNA"/>
</dbReference>
<gene>
    <name evidence="1" type="ORF">C7438_0268</name>
</gene>
<sequence length="238" mass="27139">MGSRRIASEFRALDVWVPREDGEKLLYHLRGRLRARARVLDNGDVEIHCDDRVNRIVLHIETFPTKFRLRGEGYLTDRSAAEALRSAVLRHRGSCLMIRYFQGFAVVYRYDAGRVEYIEKVPMYTNLRSAPTEVAEGAEVIFRARGRSEGGSLHGPAAALPEGGVSRMTMRERNSALRGASSEIVVVDPEDFRRIAQFREAIDRLLDARLRYAGDEKRVRAIDARLRRLVQTLLQLEG</sequence>
<evidence type="ECO:0000313" key="1">
    <source>
        <dbReference type="EMBL" id="RKQ88629.1"/>
    </source>
</evidence>
<evidence type="ECO:0000313" key="2">
    <source>
        <dbReference type="Proteomes" id="UP000267019"/>
    </source>
</evidence>
<dbReference type="Proteomes" id="UP000267019">
    <property type="component" value="Unassembled WGS sequence"/>
</dbReference>
<accession>A0A660L714</accession>